<accession>A0A9W8JYQ8</accession>
<dbReference type="SUPFAM" id="SSF53383">
    <property type="entry name" value="PLP-dependent transferases"/>
    <property type="match status" value="1"/>
</dbReference>
<keyword evidence="2 4" id="KW-0663">Pyridoxal phosphate</keyword>
<dbReference type="GO" id="GO:0016830">
    <property type="term" value="F:carbon-carbon lyase activity"/>
    <property type="evidence" value="ECO:0007669"/>
    <property type="project" value="InterPro"/>
</dbReference>
<sequence length="1051" mass="116900">MPSHKSNIDAGYSSLSATHEQICASFLGTKGENHRILQDAFAAIIHDMKDAREKFYPDDPTFIDQATVHSAAFSKQINKLEGYVDFLSKMLAKHCIPFFSPRYNGHTISDPSMPSILGYLVGLLWNQNNVTPEVGPITSHVEYLVGQQICTMLGYRSSYDPKPAIEPAAPIGWGHITCGGSVANLEATWVARNLKFYPLSLLRAVKEGRLSIVADTFEVNLCNGDKKKFVNCSAWELLNLTVDEILDLPTRLVSNYGISTQFIEHAVADYLIANTGKEVLEEYFKIKAPKMAVSLACHYSLPKAASITGLGMGNLVHIGVDVAARMDMHRLDNFLRECLEEEQAVYAVVSIMGTTEHGAVDPLFDIIQLRDEYHKMGLSFYIHVDAAWGGYFASMLPPPEAVIIPLPAELPPSGDVVLQRPLSEYTKNQLFSIRSADSCTIDPHKAGFAPYPAGSLCYRDERLRFMVTVTAAYINTTADVDSIGTYGVEGSKPGAAATSVWLAHHVIGLHHRICALLGEAMYTSAKLYCNWATMAFNEPDLIVKTLVMLPSERDGLPQSVINEETGYIIDNIVNRPNSEILHNRGVMDKLSELGPDLCIIVFACNFHLDGKVNEDVAEANFLNRRLFERFSITKRQDDPYTRELIIGSSTFNEKTYGLALEKYKERLGLKGEGDLTVLILAPMSPFPTAHSLVKSLAETFKEAAKEEIKECEARISVSKAHHSFVMQGADKLFLSYISMFHIGNYRQQVVLTAELPTDIMRAYAKHVEEEPATLFTLTTEKAMLPKILSSGHCKASIHKGLNTKQLKLFFSNVQLTNIKVIVNRSIAPKHLDKVYPEEMPFYLYGTKHQQHIDHMLLHAPNIQLSASRVLFTLDKPIPAFVNGDGNMLSGLIAIANTTHEGAMQPFNVDHEPSFFAPRRELPVTIYKDPNPTNAHGPRLLKGLGEPVATGIMTLSPCIFVDYTLVNQEHGIALSEKHHKAKAPGVPDMSHRIGSMPVHGERYNITPMDMAAIFNGLVAHHPGDRHTHRMHIRKGWRDAFHEELAKRKLEKV</sequence>
<dbReference type="InterPro" id="IPR050477">
    <property type="entry name" value="GrpII_AminoAcid_Decarb"/>
</dbReference>
<reference evidence="5" key="1">
    <citation type="submission" date="2022-07" db="EMBL/GenBank/DDBJ databases">
        <title>Genome Sequence of Agrocybe chaxingu.</title>
        <authorList>
            <person name="Buettner E."/>
        </authorList>
    </citation>
    <scope>NUCLEOTIDE SEQUENCE</scope>
    <source>
        <strain evidence="5">MP-N11</strain>
    </source>
</reference>
<comment type="cofactor">
    <cofactor evidence="1 4">
        <name>pyridoxal 5'-phosphate</name>
        <dbReference type="ChEBI" id="CHEBI:597326"/>
    </cofactor>
</comment>
<dbReference type="PANTHER" id="PTHR42735">
    <property type="match status" value="1"/>
</dbReference>
<organism evidence="5 6">
    <name type="scientific">Agrocybe chaxingu</name>
    <dbReference type="NCBI Taxonomy" id="84603"/>
    <lineage>
        <taxon>Eukaryota</taxon>
        <taxon>Fungi</taxon>
        <taxon>Dikarya</taxon>
        <taxon>Basidiomycota</taxon>
        <taxon>Agaricomycotina</taxon>
        <taxon>Agaricomycetes</taxon>
        <taxon>Agaricomycetidae</taxon>
        <taxon>Agaricales</taxon>
        <taxon>Agaricineae</taxon>
        <taxon>Strophariaceae</taxon>
        <taxon>Agrocybe</taxon>
    </lineage>
</organism>
<dbReference type="InterPro" id="IPR015421">
    <property type="entry name" value="PyrdxlP-dep_Trfase_major"/>
</dbReference>
<dbReference type="GO" id="GO:0019752">
    <property type="term" value="P:carboxylic acid metabolic process"/>
    <property type="evidence" value="ECO:0007669"/>
    <property type="project" value="InterPro"/>
</dbReference>
<evidence type="ECO:0000313" key="6">
    <source>
        <dbReference type="Proteomes" id="UP001148786"/>
    </source>
</evidence>
<dbReference type="Pfam" id="PF00282">
    <property type="entry name" value="Pyridoxal_deC"/>
    <property type="match status" value="1"/>
</dbReference>
<dbReference type="Proteomes" id="UP001148786">
    <property type="component" value="Unassembled WGS sequence"/>
</dbReference>
<dbReference type="PANTHER" id="PTHR42735:SF4">
    <property type="entry name" value="PYRIDOXAL PHOSPHATE-DEPENDENT DECARBOXYLASE FAMILY PROTEIN"/>
    <property type="match status" value="1"/>
</dbReference>
<evidence type="ECO:0000256" key="2">
    <source>
        <dbReference type="ARBA" id="ARBA00022898"/>
    </source>
</evidence>
<dbReference type="OrthoDB" id="2161780at2759"/>
<dbReference type="InterPro" id="IPR002129">
    <property type="entry name" value="PyrdxlP-dep_de-COase"/>
</dbReference>
<evidence type="ECO:0000256" key="1">
    <source>
        <dbReference type="ARBA" id="ARBA00001933"/>
    </source>
</evidence>
<dbReference type="GO" id="GO:0030170">
    <property type="term" value="F:pyridoxal phosphate binding"/>
    <property type="evidence" value="ECO:0007669"/>
    <property type="project" value="InterPro"/>
</dbReference>
<name>A0A9W8JYQ8_9AGAR</name>
<evidence type="ECO:0008006" key="7">
    <source>
        <dbReference type="Google" id="ProtNLM"/>
    </source>
</evidence>
<protein>
    <recommendedName>
        <fullName evidence="7">PLP-dependent transferase</fullName>
    </recommendedName>
</protein>
<gene>
    <name evidence="5" type="ORF">NLJ89_g6212</name>
</gene>
<evidence type="ECO:0000256" key="3">
    <source>
        <dbReference type="ARBA" id="ARBA00023239"/>
    </source>
</evidence>
<keyword evidence="6" id="KW-1185">Reference proteome</keyword>
<feature type="modified residue" description="N6-(pyridoxal phosphate)lysine" evidence="4">
    <location>
        <position position="445"/>
    </location>
</feature>
<dbReference type="EMBL" id="JANKHO010000644">
    <property type="protein sequence ID" value="KAJ3507603.1"/>
    <property type="molecule type" value="Genomic_DNA"/>
</dbReference>
<dbReference type="Gene3D" id="3.40.640.10">
    <property type="entry name" value="Type I PLP-dependent aspartate aminotransferase-like (Major domain)"/>
    <property type="match status" value="1"/>
</dbReference>
<comment type="caution">
    <text evidence="5">The sequence shown here is derived from an EMBL/GenBank/DDBJ whole genome shotgun (WGS) entry which is preliminary data.</text>
</comment>
<evidence type="ECO:0000256" key="4">
    <source>
        <dbReference type="PIRSR" id="PIRSR602129-50"/>
    </source>
</evidence>
<dbReference type="AlphaFoldDB" id="A0A9W8JYQ8"/>
<evidence type="ECO:0000313" key="5">
    <source>
        <dbReference type="EMBL" id="KAJ3507603.1"/>
    </source>
</evidence>
<keyword evidence="3" id="KW-0456">Lyase</keyword>
<proteinExistence type="predicted"/>
<dbReference type="InterPro" id="IPR015424">
    <property type="entry name" value="PyrdxlP-dep_Trfase"/>
</dbReference>